<gene>
    <name evidence="1" type="ORF">EZS28_010484</name>
</gene>
<dbReference type="Proteomes" id="UP000324800">
    <property type="component" value="Unassembled WGS sequence"/>
</dbReference>
<accession>A0A5J4WG55</accession>
<comment type="caution">
    <text evidence="1">The sequence shown here is derived from an EMBL/GenBank/DDBJ whole genome shotgun (WGS) entry which is preliminary data.</text>
</comment>
<dbReference type="AlphaFoldDB" id="A0A5J4WG55"/>
<evidence type="ECO:0000313" key="2">
    <source>
        <dbReference type="Proteomes" id="UP000324800"/>
    </source>
</evidence>
<reference evidence="1 2" key="1">
    <citation type="submission" date="2019-03" db="EMBL/GenBank/DDBJ databases">
        <title>Single cell metagenomics reveals metabolic interactions within the superorganism composed of flagellate Streblomastix strix and complex community of Bacteroidetes bacteria on its surface.</title>
        <authorList>
            <person name="Treitli S.C."/>
            <person name="Kolisko M."/>
            <person name="Husnik F."/>
            <person name="Keeling P."/>
            <person name="Hampl V."/>
        </authorList>
    </citation>
    <scope>NUCLEOTIDE SEQUENCE [LARGE SCALE GENOMIC DNA]</scope>
    <source>
        <strain evidence="1">ST1C</strain>
    </source>
</reference>
<dbReference type="EMBL" id="SNRW01002080">
    <property type="protein sequence ID" value="KAA6393984.1"/>
    <property type="molecule type" value="Genomic_DNA"/>
</dbReference>
<organism evidence="1 2">
    <name type="scientific">Streblomastix strix</name>
    <dbReference type="NCBI Taxonomy" id="222440"/>
    <lineage>
        <taxon>Eukaryota</taxon>
        <taxon>Metamonada</taxon>
        <taxon>Preaxostyla</taxon>
        <taxon>Oxymonadida</taxon>
        <taxon>Streblomastigidae</taxon>
        <taxon>Streblomastix</taxon>
    </lineage>
</organism>
<proteinExistence type="predicted"/>
<evidence type="ECO:0000313" key="1">
    <source>
        <dbReference type="EMBL" id="KAA6393984.1"/>
    </source>
</evidence>
<sequence>MHLSNVTFLNNAQAKQLIYIFNAPPLFVALHPIKLQLAISNVLELPEMLNQPLALISISLQVVPLEGLFVNVRGEDDDDIVNIEERVVLSITYTAQLVAEFTFDLKVPYSKVKHGSSLVHEFASLPFVPTQNVSPETLKKFSYKKNINRIR</sequence>
<name>A0A5J4WG55_9EUKA</name>
<protein>
    <submittedName>
        <fullName evidence="1">Uncharacterized protein</fullName>
    </submittedName>
</protein>